<reference evidence="3 4" key="1">
    <citation type="submission" date="2013-02" db="EMBL/GenBank/DDBJ databases">
        <title>Genome sequence of Candida maltosa Xu316, a potential industrial strain for xylitol and ethanol production.</title>
        <authorList>
            <person name="Yu J."/>
            <person name="Wang Q."/>
            <person name="Geng X."/>
            <person name="Bao W."/>
            <person name="He P."/>
            <person name="Cai J."/>
        </authorList>
    </citation>
    <scope>NUCLEOTIDE SEQUENCE [LARGE SCALE GENOMIC DNA]</scope>
    <source>
        <strain evidence="4">Xu316</strain>
    </source>
</reference>
<feature type="compositionally biased region" description="Low complexity" evidence="1">
    <location>
        <begin position="997"/>
        <end position="1009"/>
    </location>
</feature>
<dbReference type="OMA" id="KRNEQSC"/>
<dbReference type="STRING" id="1245528.M3HF98"/>
<keyword evidence="4" id="KW-1185">Reference proteome</keyword>
<name>M3HF98_CANMX</name>
<feature type="domain" description="Sfi1 spindle body" evidence="2">
    <location>
        <begin position="482"/>
        <end position="774"/>
    </location>
</feature>
<comment type="caution">
    <text evidence="3">The sequence shown here is derived from an EMBL/GenBank/DDBJ whole genome shotgun (WGS) entry which is preliminary data.</text>
</comment>
<dbReference type="HOGENOM" id="CLU_261453_0_0_1"/>
<evidence type="ECO:0000313" key="4">
    <source>
        <dbReference type="Proteomes" id="UP000011777"/>
    </source>
</evidence>
<sequence length="1137" mass="134046">MEYQEPLHNIIKDFHRLKEFKSWDNINNYEVLLRSSLTKLIKLVGVDQKYKELFITTSNNEIGNLELRCYGNIVSRSLSGQNILDYLETKHISALHAMIDLLDRRAINIKSSYESVFTGISNFFESLLSQRDEAETNLIDYISKCLTYETKLSSGIGDNALNPEDTEKLAKYLDAQLSPEEDSMFSYNEVDSPLDFYVNSETFSDIYKIFLGVLRSNDLKVKSMASAIVAVYKKHGKVDYFALADSKDVLLEFCDQILPQSYQSINERVISQILQLEYIDPKDVLSDIDDIMEDFVAVGIHQVDPDFPQLLKHYMDCKNNVFPTLTSKADLDFLSKIRELIGRVIEFRDTDDDHNSDDDDDIRDVVSQFISLHKLLSKGNYLLGSSLLMRASVDDYYRNLQIKRIVFDGWKEKLNYVLDLESTTVLNTNLQSRYMNIWYEAVVKRDEKIQKVNEFYERSMCLKIIDRWKCLLEFYGHYNKVANQILMKKYFTIWVNSQNTVTDNYEKAMVVDRQNLLSKFFGSMKSANTINQHSAELARKIYEKNMDSRIKQEYFQIWNARVSNDVNLLTKKLNQFNELRNKSVLQNHFINWLYKVKLLQKANRLSATGDVKLMEHILNNVWRKRMYLNQKAYSIETERNNNLQKLVISKWKLSVDFDSKANAFYNKCLLSRVLTNWKLKSKSLNKQNLLQRHLLRQFFKNWQLRIKLNMALDRKTEGKKAAIFKLWKGKSVKLSVLADKSVAFVESSLKNLYFGIWENKYAEIELLQYEADKFPIGLFFNKWRSTLSILDDIKIYPLADIIATKHAYRIWREKYFIRYEERLEDRIELMDTVESDQLRKRRYLNMWKSKFRYVKSLDFPVVIDVSTLKEALSKWRSKTDKVNEYLAKATVFHEVLSYKWFRLWHDRYNLTYDRDFMEQEFVAVRNCKLLKDVLRNWKMVYTKNIKRHEQMCVDFIVRRDVTKLKSIFDLWNYKTKEREMATTEYSNESPLSRRTHLQQQQQMQSQSHQSPPPPPLLTTPEKRRLSPPKPSTPTSRGPSPSKLQETTKRIRDQNILALRERLGRAKSEFTPQRLSPIKMTYPAIVPKLEPRTSPKFNDSDIATAKSLGRIQPMIFPVDEEANFSPMSKSKLQSRSIT</sequence>
<accession>M3HF98</accession>
<dbReference type="Pfam" id="PF08457">
    <property type="entry name" value="Sfi1"/>
    <property type="match status" value="1"/>
</dbReference>
<feature type="region of interest" description="Disordered" evidence="1">
    <location>
        <begin position="982"/>
        <end position="1052"/>
    </location>
</feature>
<dbReference type="OrthoDB" id="4070448at2759"/>
<evidence type="ECO:0000256" key="1">
    <source>
        <dbReference type="SAM" id="MobiDB-lite"/>
    </source>
</evidence>
<dbReference type="Proteomes" id="UP000011777">
    <property type="component" value="Unassembled WGS sequence"/>
</dbReference>
<organism evidence="3 4">
    <name type="scientific">Candida maltosa (strain Xu316)</name>
    <name type="common">Yeast</name>
    <dbReference type="NCBI Taxonomy" id="1245528"/>
    <lineage>
        <taxon>Eukaryota</taxon>
        <taxon>Fungi</taxon>
        <taxon>Dikarya</taxon>
        <taxon>Ascomycota</taxon>
        <taxon>Saccharomycotina</taxon>
        <taxon>Pichiomycetes</taxon>
        <taxon>Debaryomycetaceae</taxon>
        <taxon>Candida/Lodderomyces clade</taxon>
        <taxon>Candida</taxon>
    </lineage>
</organism>
<feature type="compositionally biased region" description="Polar residues" evidence="1">
    <location>
        <begin position="983"/>
        <end position="992"/>
    </location>
</feature>
<feature type="compositionally biased region" description="Low complexity" evidence="1">
    <location>
        <begin position="1032"/>
        <end position="1042"/>
    </location>
</feature>
<dbReference type="EMBL" id="AOGT01002268">
    <property type="protein sequence ID" value="EMG45927.1"/>
    <property type="molecule type" value="Genomic_DNA"/>
</dbReference>
<dbReference type="AlphaFoldDB" id="M3HF98"/>
<dbReference type="InterPro" id="IPR013665">
    <property type="entry name" value="Sfi1_dom"/>
</dbReference>
<dbReference type="eggNOG" id="KOG4775">
    <property type="taxonomic scope" value="Eukaryota"/>
</dbReference>
<proteinExistence type="predicted"/>
<gene>
    <name evidence="3" type="ORF">G210_3849</name>
</gene>
<protein>
    <submittedName>
        <fullName evidence="3">Spindle pole body protein, putative</fullName>
    </submittedName>
</protein>
<evidence type="ECO:0000313" key="3">
    <source>
        <dbReference type="EMBL" id="EMG45927.1"/>
    </source>
</evidence>
<evidence type="ECO:0000259" key="2">
    <source>
        <dbReference type="Pfam" id="PF08457"/>
    </source>
</evidence>